<proteinExistence type="predicted"/>
<dbReference type="PANTHER" id="PTHR40661">
    <property type="match status" value="1"/>
</dbReference>
<dbReference type="GO" id="GO:0003677">
    <property type="term" value="F:DNA binding"/>
    <property type="evidence" value="ECO:0007669"/>
    <property type="project" value="UniProtKB-KW"/>
</dbReference>
<keyword evidence="2" id="KW-0238">DNA-binding</keyword>
<dbReference type="Proteomes" id="UP000027036">
    <property type="component" value="Unassembled WGS sequence"/>
</dbReference>
<evidence type="ECO:0000256" key="1">
    <source>
        <dbReference type="ARBA" id="ARBA00023015"/>
    </source>
</evidence>
<comment type="caution">
    <text evidence="5">The sequence shown here is derived from an EMBL/GenBank/DDBJ whole genome shotgun (WGS) entry which is preliminary data.</text>
</comment>
<dbReference type="Pfam" id="PF00717">
    <property type="entry name" value="Peptidase_S24"/>
    <property type="match status" value="1"/>
</dbReference>
<dbReference type="InterPro" id="IPR039418">
    <property type="entry name" value="LexA-like"/>
</dbReference>
<evidence type="ECO:0000313" key="5">
    <source>
        <dbReference type="EMBL" id="KDB48228.1"/>
    </source>
</evidence>
<dbReference type="InterPro" id="IPR036286">
    <property type="entry name" value="LexA/Signal_pep-like_sf"/>
</dbReference>
<dbReference type="Gene3D" id="2.10.109.10">
    <property type="entry name" value="Umud Fragment, subunit A"/>
    <property type="match status" value="1"/>
</dbReference>
<dbReference type="SUPFAM" id="SSF51306">
    <property type="entry name" value="LexA/Signal peptidase"/>
    <property type="match status" value="1"/>
</dbReference>
<evidence type="ECO:0000256" key="2">
    <source>
        <dbReference type="ARBA" id="ARBA00023125"/>
    </source>
</evidence>
<sequence>MSGPIYLKENVQYLMNKKGMDLAILAKRTHIDEERLQALFDSDDNLTKETPLIKTLANYFIVSENRLLYDNISLNPRGVNILKVREAPVNQVPIRGYAQLGTNKSWVDLEYPVGQGDGYIWWPSRDPDAYALKCQGDSMQPRIKHNEYAIIEPGHPVNNGDEVLVVTDSGEVMVKTFAYEQGGRVTLLSVNESHEAINLYRENIKKIHYLAGIAKESLVIDL</sequence>
<evidence type="ECO:0000313" key="6">
    <source>
        <dbReference type="Proteomes" id="UP000027036"/>
    </source>
</evidence>
<accession>A0A836MEK4</accession>
<keyword evidence="3" id="KW-0804">Transcription</keyword>
<dbReference type="AlphaFoldDB" id="A0A836MEK4"/>
<feature type="domain" description="Peptidase S24/S26A/S26B/S26C" evidence="4">
    <location>
        <begin position="122"/>
        <end position="204"/>
    </location>
</feature>
<gene>
    <name evidence="5" type="ORF">HPS10_04240</name>
</gene>
<protein>
    <submittedName>
        <fullName evidence="5">Phage repressor protein</fullName>
    </submittedName>
</protein>
<dbReference type="EMBL" id="JDSO01000045">
    <property type="protein sequence ID" value="KDB48228.1"/>
    <property type="molecule type" value="Genomic_DNA"/>
</dbReference>
<dbReference type="CDD" id="cd06529">
    <property type="entry name" value="S24_LexA-like"/>
    <property type="match status" value="1"/>
</dbReference>
<evidence type="ECO:0000256" key="3">
    <source>
        <dbReference type="ARBA" id="ARBA00023163"/>
    </source>
</evidence>
<organism evidence="5 6">
    <name type="scientific">Glaesserella parasuis HPS10</name>
    <dbReference type="NCBI Taxonomy" id="1450514"/>
    <lineage>
        <taxon>Bacteria</taxon>
        <taxon>Pseudomonadati</taxon>
        <taxon>Pseudomonadota</taxon>
        <taxon>Gammaproteobacteria</taxon>
        <taxon>Pasteurellales</taxon>
        <taxon>Pasteurellaceae</taxon>
        <taxon>Glaesserella</taxon>
    </lineage>
</organism>
<evidence type="ECO:0000259" key="4">
    <source>
        <dbReference type="Pfam" id="PF00717"/>
    </source>
</evidence>
<name>A0A836MEK4_GLAPU</name>
<dbReference type="InterPro" id="IPR015927">
    <property type="entry name" value="Peptidase_S24_S26A/B/C"/>
</dbReference>
<dbReference type="PANTHER" id="PTHR40661:SF3">
    <property type="entry name" value="FELS-1 PROPHAGE TRANSCRIPTIONAL REGULATOR"/>
    <property type="match status" value="1"/>
</dbReference>
<keyword evidence="1" id="KW-0805">Transcription regulation</keyword>
<reference evidence="5 6" key="1">
    <citation type="submission" date="2014-02" db="EMBL/GenBank/DDBJ databases">
        <title>Comparative genomics of Haemophilus parasuis isolated from pig lungs.</title>
        <authorList>
            <person name="Kittichotirat W."/>
            <person name="Bumgarner R.E."/>
            <person name="Lawrence P."/>
        </authorList>
    </citation>
    <scope>NUCLEOTIDE SEQUENCE [LARGE SCALE GENOMIC DNA]</scope>
    <source>
        <strain evidence="5 6">HPS10</strain>
    </source>
</reference>